<dbReference type="GO" id="GO:0004057">
    <property type="term" value="F:arginyl-tRNA--protein transferase activity"/>
    <property type="evidence" value="ECO:0007669"/>
    <property type="project" value="InterPro"/>
</dbReference>
<dbReference type="InterPro" id="IPR007472">
    <property type="entry name" value="N-end_Aminoacyl_Trfase_C"/>
</dbReference>
<dbReference type="PANTHER" id="PTHR21367">
    <property type="entry name" value="ARGININE-TRNA-PROTEIN TRANSFERASE 1"/>
    <property type="match status" value="1"/>
</dbReference>
<dbReference type="HAMAP" id="MF_00689">
    <property type="entry name" value="Bpt"/>
    <property type="match status" value="1"/>
</dbReference>
<evidence type="ECO:0000256" key="3">
    <source>
        <dbReference type="ARBA" id="ARBA00023315"/>
    </source>
</evidence>
<dbReference type="NCBIfam" id="NF002346">
    <property type="entry name" value="PRK01305.2-3"/>
    <property type="match status" value="1"/>
</dbReference>
<organism evidence="6">
    <name type="scientific">marine metagenome</name>
    <dbReference type="NCBI Taxonomy" id="408172"/>
    <lineage>
        <taxon>unclassified sequences</taxon>
        <taxon>metagenomes</taxon>
        <taxon>ecological metagenomes</taxon>
    </lineage>
</organism>
<keyword evidence="3" id="KW-0012">Acyltransferase</keyword>
<evidence type="ECO:0000256" key="1">
    <source>
        <dbReference type="ARBA" id="ARBA00022490"/>
    </source>
</evidence>
<feature type="domain" description="N-end aminoacyl transferase N-terminal" evidence="4">
    <location>
        <begin position="15"/>
        <end position="83"/>
    </location>
</feature>
<evidence type="ECO:0000313" key="6">
    <source>
        <dbReference type="EMBL" id="SVA48637.1"/>
    </source>
</evidence>
<accession>A0A381W9L5</accession>
<dbReference type="Pfam" id="PF04377">
    <property type="entry name" value="ATE_C"/>
    <property type="match status" value="1"/>
</dbReference>
<evidence type="ECO:0000256" key="2">
    <source>
        <dbReference type="ARBA" id="ARBA00022679"/>
    </source>
</evidence>
<dbReference type="GO" id="GO:0005737">
    <property type="term" value="C:cytoplasm"/>
    <property type="evidence" value="ECO:0007669"/>
    <property type="project" value="TreeGrafter"/>
</dbReference>
<evidence type="ECO:0008006" key="7">
    <source>
        <dbReference type="Google" id="ProtNLM"/>
    </source>
</evidence>
<dbReference type="GO" id="GO:0008914">
    <property type="term" value="F:leucyl-tRNA--protein transferase activity"/>
    <property type="evidence" value="ECO:0007669"/>
    <property type="project" value="InterPro"/>
</dbReference>
<dbReference type="PANTHER" id="PTHR21367:SF1">
    <property type="entry name" value="ARGINYL-TRNA--PROTEIN TRANSFERASE 1"/>
    <property type="match status" value="1"/>
</dbReference>
<dbReference type="AlphaFoldDB" id="A0A381W9L5"/>
<keyword evidence="1" id="KW-0963">Cytoplasm</keyword>
<feature type="domain" description="N-end rule aminoacyl transferase C-terminal" evidence="5">
    <location>
        <begin position="105"/>
        <end position="222"/>
    </location>
</feature>
<keyword evidence="2" id="KW-0808">Transferase</keyword>
<gene>
    <name evidence="6" type="ORF">METZ01_LOCUS101491</name>
</gene>
<dbReference type="EMBL" id="UINC01010978">
    <property type="protein sequence ID" value="SVA48637.1"/>
    <property type="molecule type" value="Genomic_DNA"/>
</dbReference>
<dbReference type="SUPFAM" id="SSF55729">
    <property type="entry name" value="Acyl-CoA N-acyltransferases (Nat)"/>
    <property type="match status" value="1"/>
</dbReference>
<dbReference type="GO" id="GO:0071596">
    <property type="term" value="P:ubiquitin-dependent protein catabolic process via the N-end rule pathway"/>
    <property type="evidence" value="ECO:0007669"/>
    <property type="project" value="InterPro"/>
</dbReference>
<sequence>MGSTRIRFYQTHNGPCPYRSNGDWNNLEFQTQNLSEEAYGSLLDLGFRRSGFSVYHPICSGCTNCIPIRVNTSTFKASRSQRKTWHKNQDLRVEHHPSGFCQQGFQLYSKYQQNWHQCGSPVTESDYLDFLIHSPVRTEMLYYYDLDRLLAIGWIDVLEKMLSSVYFIFDPDEASRRLGVYSLLYEIEYARKLDKTWLYLGYWVEDSQKMSYKSDFQPAELLFNKKWVPFKQHHDLFSKHNAST</sequence>
<name>A0A381W9L5_9ZZZZ</name>
<proteinExistence type="inferred from homology"/>
<protein>
    <recommendedName>
        <fullName evidence="7">N-end rule aminoacyl transferase C-terminal domain-containing protein</fullName>
    </recommendedName>
</protein>
<dbReference type="Pfam" id="PF04376">
    <property type="entry name" value="ATE_N"/>
    <property type="match status" value="1"/>
</dbReference>
<dbReference type="InterPro" id="IPR030700">
    <property type="entry name" value="N-end_Aminoacyl_Trfase"/>
</dbReference>
<dbReference type="PIRSF" id="PIRSF037208">
    <property type="entry name" value="ATE_pro_prd"/>
    <property type="match status" value="1"/>
</dbReference>
<dbReference type="InterPro" id="IPR007471">
    <property type="entry name" value="N-end_Aminoacyl_Trfase_N"/>
</dbReference>
<dbReference type="InterPro" id="IPR017138">
    <property type="entry name" value="Asp_Glu_LeuTrfase"/>
</dbReference>
<evidence type="ECO:0000259" key="5">
    <source>
        <dbReference type="Pfam" id="PF04377"/>
    </source>
</evidence>
<evidence type="ECO:0000259" key="4">
    <source>
        <dbReference type="Pfam" id="PF04376"/>
    </source>
</evidence>
<dbReference type="InterPro" id="IPR016181">
    <property type="entry name" value="Acyl_CoA_acyltransferase"/>
</dbReference>
<reference evidence="6" key="1">
    <citation type="submission" date="2018-05" db="EMBL/GenBank/DDBJ databases">
        <authorList>
            <person name="Lanie J.A."/>
            <person name="Ng W.-L."/>
            <person name="Kazmierczak K.M."/>
            <person name="Andrzejewski T.M."/>
            <person name="Davidsen T.M."/>
            <person name="Wayne K.J."/>
            <person name="Tettelin H."/>
            <person name="Glass J.I."/>
            <person name="Rusch D."/>
            <person name="Podicherti R."/>
            <person name="Tsui H.-C.T."/>
            <person name="Winkler M.E."/>
        </authorList>
    </citation>
    <scope>NUCLEOTIDE SEQUENCE</scope>
</reference>